<dbReference type="EMBL" id="OCNJ01000001">
    <property type="protein sequence ID" value="SOD90778.1"/>
    <property type="molecule type" value="Genomic_DNA"/>
</dbReference>
<sequence>MSDTAPPAPVSIAVPAGGCIRHFVTYSGIRLPLKLVTPLEDDQLDNRNTFFRGTFDALDRLVACEKLVYGTVELTHRYAYHGDGTILARAEVTGPDGEIKVIAFDETGAPAAG</sequence>
<evidence type="ECO:0000313" key="1">
    <source>
        <dbReference type="EMBL" id="SOD90778.1"/>
    </source>
</evidence>
<gene>
    <name evidence="1" type="ORF">SAMN05421508_101656</name>
</gene>
<organism evidence="1 2">
    <name type="scientific">Caenispirillum bisanense</name>
    <dbReference type="NCBI Taxonomy" id="414052"/>
    <lineage>
        <taxon>Bacteria</taxon>
        <taxon>Pseudomonadati</taxon>
        <taxon>Pseudomonadota</taxon>
        <taxon>Alphaproteobacteria</taxon>
        <taxon>Rhodospirillales</taxon>
        <taxon>Novispirillaceae</taxon>
        <taxon>Caenispirillum</taxon>
    </lineage>
</organism>
<dbReference type="AlphaFoldDB" id="A0A286G5J9"/>
<proteinExistence type="predicted"/>
<name>A0A286G5J9_9PROT</name>
<dbReference type="Pfam" id="PF19653">
    <property type="entry name" value="DUF6156"/>
    <property type="match status" value="1"/>
</dbReference>
<dbReference type="Proteomes" id="UP000219621">
    <property type="component" value="Unassembled WGS sequence"/>
</dbReference>
<keyword evidence="2" id="KW-1185">Reference proteome</keyword>
<reference evidence="1 2" key="1">
    <citation type="submission" date="2017-09" db="EMBL/GenBank/DDBJ databases">
        <authorList>
            <person name="Ehlers B."/>
            <person name="Leendertz F.H."/>
        </authorList>
    </citation>
    <scope>NUCLEOTIDE SEQUENCE [LARGE SCALE GENOMIC DNA]</scope>
    <source>
        <strain evidence="1 2">USBA 140</strain>
    </source>
</reference>
<dbReference type="InterPro" id="IPR046154">
    <property type="entry name" value="DUF6156"/>
</dbReference>
<accession>A0A286G5J9</accession>
<dbReference type="RefSeq" id="WP_217991973.1">
    <property type="nucleotide sequence ID" value="NZ_OCNJ01000001.1"/>
</dbReference>
<protein>
    <recommendedName>
        <fullName evidence="3">YD repeat-containing protein</fullName>
    </recommendedName>
</protein>
<evidence type="ECO:0000313" key="2">
    <source>
        <dbReference type="Proteomes" id="UP000219621"/>
    </source>
</evidence>
<evidence type="ECO:0008006" key="3">
    <source>
        <dbReference type="Google" id="ProtNLM"/>
    </source>
</evidence>